<evidence type="ECO:0000313" key="8">
    <source>
        <dbReference type="Proteomes" id="UP001629059"/>
    </source>
</evidence>
<keyword evidence="8" id="KW-1185">Reference proteome</keyword>
<name>A0ABW8YCX9_9FLAO</name>
<dbReference type="PANTHER" id="PTHR37422:SF17">
    <property type="entry name" value="O-ANTIGEN LIGASE"/>
    <property type="match status" value="1"/>
</dbReference>
<feature type="domain" description="O-antigen ligase-related" evidence="6">
    <location>
        <begin position="193"/>
        <end position="373"/>
    </location>
</feature>
<feature type="transmembrane region" description="Helical" evidence="5">
    <location>
        <begin position="233"/>
        <end position="250"/>
    </location>
</feature>
<gene>
    <name evidence="7" type="ORF">ABS768_09720</name>
</gene>
<dbReference type="InterPro" id="IPR007016">
    <property type="entry name" value="O-antigen_ligase-rel_domated"/>
</dbReference>
<evidence type="ECO:0000313" key="7">
    <source>
        <dbReference type="EMBL" id="MFL9837775.1"/>
    </source>
</evidence>
<comment type="subcellular location">
    <subcellularLocation>
        <location evidence="1">Membrane</location>
        <topology evidence="1">Multi-pass membrane protein</topology>
    </subcellularLocation>
</comment>
<dbReference type="RefSeq" id="WP_408074773.1">
    <property type="nucleotide sequence ID" value="NZ_JBELQB010000006.1"/>
</dbReference>
<keyword evidence="2 5" id="KW-0812">Transmembrane</keyword>
<dbReference type="Proteomes" id="UP001629059">
    <property type="component" value="Unassembled WGS sequence"/>
</dbReference>
<feature type="transmembrane region" description="Helical" evidence="5">
    <location>
        <begin position="360"/>
        <end position="378"/>
    </location>
</feature>
<dbReference type="PANTHER" id="PTHR37422">
    <property type="entry name" value="TEICHURONIC ACID BIOSYNTHESIS PROTEIN TUAE"/>
    <property type="match status" value="1"/>
</dbReference>
<dbReference type="EMBL" id="JBELQB010000006">
    <property type="protein sequence ID" value="MFL9837775.1"/>
    <property type="molecule type" value="Genomic_DNA"/>
</dbReference>
<feature type="transmembrane region" description="Helical" evidence="5">
    <location>
        <begin position="128"/>
        <end position="146"/>
    </location>
</feature>
<keyword evidence="4 5" id="KW-0472">Membrane</keyword>
<sequence>MGTIFTSSKNALPKNKRPSASPKMLVFLVVTILLTIPLNYAFSSITTILLVVYTLLTAKKRHFNFSLSLALPVLLFLIMSISLIWSVEFKCTLKALSKEIPLLVLPVVFAFTRLWPKQQKDILKFYSWGMIVYALFYVIRAFGKYFSTGDVSVFFYHELVTKDVNAIYVSVFLSVALFYFLVKKYKKRIDYMAFGLLFIMVFLLSSKNILLADIFLILIYVLFWSGITKKAKWTIGIAFTALVVIAGYYTKIGERIKSELEPGTEMTVRESGTNAISIQEAWNKDTFTQNDYFNGTSFRVYQIRIFTEMMNEDPVFLTGYGLNASLNRIKEKGDEHNVYKGDETHKGYNSLNFHNQYIEVFADLGLVGFLVLIAMLGINLKNGFSNKDFVHIAFAFIMIALFLTESFLWRQRGVIFFTVLYCLFNKELYSSVIEKERS</sequence>
<keyword evidence="7" id="KW-0436">Ligase</keyword>
<evidence type="ECO:0000256" key="1">
    <source>
        <dbReference type="ARBA" id="ARBA00004141"/>
    </source>
</evidence>
<dbReference type="Pfam" id="PF04932">
    <property type="entry name" value="Wzy_C"/>
    <property type="match status" value="1"/>
</dbReference>
<dbReference type="GO" id="GO:0016874">
    <property type="term" value="F:ligase activity"/>
    <property type="evidence" value="ECO:0007669"/>
    <property type="project" value="UniProtKB-KW"/>
</dbReference>
<feature type="transmembrane region" description="Helical" evidence="5">
    <location>
        <begin position="390"/>
        <end position="409"/>
    </location>
</feature>
<organism evidence="7 8">
    <name type="scientific">Flavobacterium rhizophilum</name>
    <dbReference type="NCBI Taxonomy" id="3163296"/>
    <lineage>
        <taxon>Bacteria</taxon>
        <taxon>Pseudomonadati</taxon>
        <taxon>Bacteroidota</taxon>
        <taxon>Flavobacteriia</taxon>
        <taxon>Flavobacteriales</taxon>
        <taxon>Flavobacteriaceae</taxon>
        <taxon>Flavobacterium</taxon>
    </lineage>
</organism>
<keyword evidence="3 5" id="KW-1133">Transmembrane helix</keyword>
<evidence type="ECO:0000259" key="6">
    <source>
        <dbReference type="Pfam" id="PF04932"/>
    </source>
</evidence>
<reference evidence="7 8" key="1">
    <citation type="submission" date="2024-06" db="EMBL/GenBank/DDBJ databases">
        <authorList>
            <person name="Kaempfer P."/>
            <person name="Viver T."/>
        </authorList>
    </citation>
    <scope>NUCLEOTIDE SEQUENCE [LARGE SCALE GENOMIC DNA]</scope>
    <source>
        <strain evidence="7 8">ST-75</strain>
    </source>
</reference>
<evidence type="ECO:0000256" key="2">
    <source>
        <dbReference type="ARBA" id="ARBA00022692"/>
    </source>
</evidence>
<evidence type="ECO:0000256" key="4">
    <source>
        <dbReference type="ARBA" id="ARBA00023136"/>
    </source>
</evidence>
<accession>A0ABW8YCX9</accession>
<feature type="transmembrane region" description="Helical" evidence="5">
    <location>
        <begin position="194"/>
        <end position="227"/>
    </location>
</feature>
<comment type="caution">
    <text evidence="7">The sequence shown here is derived from an EMBL/GenBank/DDBJ whole genome shotgun (WGS) entry which is preliminary data.</text>
</comment>
<feature type="transmembrane region" description="Helical" evidence="5">
    <location>
        <begin position="24"/>
        <end position="53"/>
    </location>
</feature>
<feature type="transmembrane region" description="Helical" evidence="5">
    <location>
        <begin position="65"/>
        <end position="87"/>
    </location>
</feature>
<feature type="transmembrane region" description="Helical" evidence="5">
    <location>
        <begin position="99"/>
        <end position="116"/>
    </location>
</feature>
<dbReference type="InterPro" id="IPR051533">
    <property type="entry name" value="WaaL-like"/>
</dbReference>
<evidence type="ECO:0000256" key="3">
    <source>
        <dbReference type="ARBA" id="ARBA00022989"/>
    </source>
</evidence>
<proteinExistence type="predicted"/>
<feature type="transmembrane region" description="Helical" evidence="5">
    <location>
        <begin position="166"/>
        <end position="182"/>
    </location>
</feature>
<evidence type="ECO:0000256" key="5">
    <source>
        <dbReference type="SAM" id="Phobius"/>
    </source>
</evidence>
<protein>
    <submittedName>
        <fullName evidence="7">O-antigen ligase family protein</fullName>
    </submittedName>
</protein>